<sequence>MPKYLTAGELAKLASTTKRTIHFYDEKGVLKPVKISGSKYRLYQERQVLDYQMILLLSTLGVSLAEIKSHLKRKGDLAVLFNSKKNLIKNEIERLQFSLNSLNQYLANLQNNGTMVNPQIKVVDPFKVYYLEKMGPYAKIGDYCQTLGEMFAKKSQKFITLAIFEDQGYRPKESHLKIGVLAQTGMQIKAEYNKIVKQMTFNPGKVIAYTYHGGGEMLSLFWKELEKYCRLKGYKVRTNTPDYEIYWEVSANPIKQRFEIFLPIK</sequence>
<reference evidence="3 4" key="1">
    <citation type="journal article" date="2016" name="Nat. Commun.">
        <title>Thousands of microbial genomes shed light on interconnected biogeochemical processes in an aquifer system.</title>
        <authorList>
            <person name="Anantharaman K."/>
            <person name="Brown C.T."/>
            <person name="Hug L.A."/>
            <person name="Sharon I."/>
            <person name="Castelle C.J."/>
            <person name="Probst A.J."/>
            <person name="Thomas B.C."/>
            <person name="Singh A."/>
            <person name="Wilkins M.J."/>
            <person name="Karaoz U."/>
            <person name="Brodie E.L."/>
            <person name="Williams K.H."/>
            <person name="Hubbard S.S."/>
            <person name="Banfield J.F."/>
        </authorList>
    </citation>
    <scope>NUCLEOTIDE SEQUENCE [LARGE SCALE GENOMIC DNA]</scope>
</reference>
<dbReference type="InterPro" id="IPR000551">
    <property type="entry name" value="MerR-type_HTH_dom"/>
</dbReference>
<evidence type="ECO:0000259" key="2">
    <source>
        <dbReference type="PROSITE" id="PS50937"/>
    </source>
</evidence>
<dbReference type="InterPro" id="IPR011256">
    <property type="entry name" value="Reg_factor_effector_dom_sf"/>
</dbReference>
<dbReference type="Pfam" id="PF06445">
    <property type="entry name" value="GyrI-like"/>
    <property type="match status" value="1"/>
</dbReference>
<dbReference type="Gene3D" id="1.10.1660.10">
    <property type="match status" value="1"/>
</dbReference>
<dbReference type="InterPro" id="IPR047057">
    <property type="entry name" value="MerR_fam"/>
</dbReference>
<dbReference type="SUPFAM" id="SSF55136">
    <property type="entry name" value="Probable bacterial effector-binding domain"/>
    <property type="match status" value="1"/>
</dbReference>
<dbReference type="InterPro" id="IPR029442">
    <property type="entry name" value="GyrI-like"/>
</dbReference>
<protein>
    <recommendedName>
        <fullName evidence="2">HTH merR-type domain-containing protein</fullName>
    </recommendedName>
</protein>
<dbReference type="PANTHER" id="PTHR30204">
    <property type="entry name" value="REDOX-CYCLING DRUG-SENSING TRANSCRIPTIONAL ACTIVATOR SOXR"/>
    <property type="match status" value="1"/>
</dbReference>
<dbReference type="STRING" id="1797457.A2160_00580"/>
<accession>A0A1F5E3T9</accession>
<evidence type="ECO:0000313" key="3">
    <source>
        <dbReference type="EMBL" id="OGD62043.1"/>
    </source>
</evidence>
<dbReference type="EMBL" id="MEZK01000027">
    <property type="protein sequence ID" value="OGD62043.1"/>
    <property type="molecule type" value="Genomic_DNA"/>
</dbReference>
<comment type="caution">
    <text evidence="3">The sequence shown here is derived from an EMBL/GenBank/DDBJ whole genome shotgun (WGS) entry which is preliminary data.</text>
</comment>
<dbReference type="CDD" id="cd01106">
    <property type="entry name" value="HTH_TipAL-Mta"/>
    <property type="match status" value="1"/>
</dbReference>
<feature type="domain" description="HTH merR-type" evidence="2">
    <location>
        <begin position="4"/>
        <end position="73"/>
    </location>
</feature>
<dbReference type="InterPro" id="IPR009061">
    <property type="entry name" value="DNA-bd_dom_put_sf"/>
</dbReference>
<gene>
    <name evidence="3" type="ORF">A2160_00580</name>
</gene>
<evidence type="ECO:0000313" key="4">
    <source>
        <dbReference type="Proteomes" id="UP000177006"/>
    </source>
</evidence>
<dbReference type="GO" id="GO:0003700">
    <property type="term" value="F:DNA-binding transcription factor activity"/>
    <property type="evidence" value="ECO:0007669"/>
    <property type="project" value="InterPro"/>
</dbReference>
<keyword evidence="1" id="KW-0238">DNA-binding</keyword>
<dbReference type="PANTHER" id="PTHR30204:SF96">
    <property type="entry name" value="CHROMOSOME-ANCHORING PROTEIN RACA"/>
    <property type="match status" value="1"/>
</dbReference>
<dbReference type="SUPFAM" id="SSF46955">
    <property type="entry name" value="Putative DNA-binding domain"/>
    <property type="match status" value="1"/>
</dbReference>
<dbReference type="Gene3D" id="3.20.80.10">
    <property type="entry name" value="Regulatory factor, effector binding domain"/>
    <property type="match status" value="1"/>
</dbReference>
<dbReference type="GO" id="GO:0003677">
    <property type="term" value="F:DNA binding"/>
    <property type="evidence" value="ECO:0007669"/>
    <property type="project" value="UniProtKB-KW"/>
</dbReference>
<dbReference type="Proteomes" id="UP000177006">
    <property type="component" value="Unassembled WGS sequence"/>
</dbReference>
<dbReference type="SMART" id="SM00422">
    <property type="entry name" value="HTH_MERR"/>
    <property type="match status" value="1"/>
</dbReference>
<name>A0A1F5E3T9_9BACT</name>
<dbReference type="PROSITE" id="PS50937">
    <property type="entry name" value="HTH_MERR_2"/>
    <property type="match status" value="1"/>
</dbReference>
<organism evidence="3 4">
    <name type="scientific">Candidatus Beckwithbacteria bacterium RBG_13_42_9</name>
    <dbReference type="NCBI Taxonomy" id="1797457"/>
    <lineage>
        <taxon>Bacteria</taxon>
        <taxon>Candidatus Beckwithiibacteriota</taxon>
    </lineage>
</organism>
<dbReference type="InterPro" id="IPR010499">
    <property type="entry name" value="AraC_E-bd"/>
</dbReference>
<dbReference type="Pfam" id="PF13411">
    <property type="entry name" value="MerR_1"/>
    <property type="match status" value="1"/>
</dbReference>
<evidence type="ECO:0000256" key="1">
    <source>
        <dbReference type="ARBA" id="ARBA00023125"/>
    </source>
</evidence>
<dbReference type="AlphaFoldDB" id="A0A1F5E3T9"/>
<proteinExistence type="predicted"/>
<dbReference type="SMART" id="SM00871">
    <property type="entry name" value="AraC_E_bind"/>
    <property type="match status" value="1"/>
</dbReference>